<keyword evidence="1" id="KW-1133">Transmembrane helix</keyword>
<dbReference type="EMBL" id="AY129338">
    <property type="protein sequence ID" value="AAN12846.1"/>
    <property type="molecule type" value="Genomic_DNA"/>
</dbReference>
<dbReference type="RefSeq" id="NP_818504.1">
    <property type="nucleotide sequence ID" value="NC_004688.1"/>
</dbReference>
<keyword evidence="1" id="KW-0472">Membrane</keyword>
<evidence type="ECO:0000313" key="2">
    <source>
        <dbReference type="EMBL" id="AAN12846.1"/>
    </source>
</evidence>
<proteinExistence type="predicted"/>
<keyword evidence="1" id="KW-0812">Transmembrane</keyword>
<evidence type="ECO:0000256" key="1">
    <source>
        <dbReference type="SAM" id="Phobius"/>
    </source>
</evidence>
<dbReference type="KEGG" id="vg:1260009"/>
<protein>
    <submittedName>
        <fullName evidence="2">Uncharacterized protein</fullName>
    </submittedName>
</protein>
<sequence length="157" mass="17487">MKVDWADMFAGLSLTAATIAVLTWVTGGAWQAILLLLALALTALGGFFAAILRPPAPAAEPEPISPRLFMPYSVCPKCDTEDLHWIESVEALRKTLRKNRRALYDGPIPDYKIDIWPLYLATPEGEAIKHNDDVLRTCRDCGHKWGQKLIMNLEADK</sequence>
<keyword evidence="3" id="KW-1185">Reference proteome</keyword>
<evidence type="ECO:0000313" key="3">
    <source>
        <dbReference type="Proteomes" id="UP000000963"/>
    </source>
</evidence>
<organism evidence="2 3">
    <name type="scientific">Mycobacterium phage Omega</name>
    <name type="common">Mycobacteriophage Omega</name>
    <dbReference type="NCBI Taxonomy" id="2907835"/>
    <lineage>
        <taxon>Viruses</taxon>
        <taxon>Duplodnaviria</taxon>
        <taxon>Heunggongvirae</taxon>
        <taxon>Uroviricota</taxon>
        <taxon>Caudoviricetes</taxon>
        <taxon>Omegavirus</taxon>
        <taxon>Omegavirus omega</taxon>
    </lineage>
</organism>
<reference evidence="2 3" key="1">
    <citation type="journal article" date="2003" name="Cell">
        <title>Origins of highly mosaic mycobacteriophage genomes.</title>
        <authorList>
            <person name="Pedulla M.L."/>
            <person name="Ford M.E."/>
            <person name="Houtz J.M."/>
            <person name="Karthikeyan T."/>
            <person name="Wadsworth C."/>
            <person name="Lewis J.A."/>
            <person name="Jacobs-Sera D."/>
            <person name="Falbo J."/>
            <person name="Gross J."/>
            <person name="Pannunzio N.R."/>
            <person name="Brucker W."/>
            <person name="Kumar V."/>
            <person name="Kandasamy J."/>
            <person name="Keenan L."/>
            <person name="Bardarov S."/>
            <person name="Kriakov J."/>
            <person name="Lawrence J.G."/>
            <person name="Jacobs W.R. Jr."/>
            <person name="Hendrix R.W."/>
            <person name="Hatfull G.F."/>
        </authorList>
    </citation>
    <scope>NUCLEOTIDE SEQUENCE</scope>
</reference>
<dbReference type="Proteomes" id="UP000000963">
    <property type="component" value="Segment"/>
</dbReference>
<organismHost>
    <name type="scientific">Mycolicibacterium smegmatis</name>
    <name type="common">Mycobacterium smegmatis</name>
    <dbReference type="NCBI Taxonomy" id="1772"/>
</organismHost>
<gene>
    <name evidence="2" type="primary">204</name>
    <name evidence="2" type="ORF">PBI_OMEGA_204</name>
</gene>
<accession>Q853W2</accession>
<feature type="transmembrane region" description="Helical" evidence="1">
    <location>
        <begin position="32"/>
        <end position="52"/>
    </location>
</feature>
<feature type="transmembrane region" description="Helical" evidence="1">
    <location>
        <begin position="6"/>
        <end position="25"/>
    </location>
</feature>
<name>Q853W2_BPMOM</name>